<evidence type="ECO:0000313" key="4">
    <source>
        <dbReference type="Proteomes" id="UP000313645"/>
    </source>
</evidence>
<dbReference type="EMBL" id="SJDL01000006">
    <property type="protein sequence ID" value="TBW57925.1"/>
    <property type="molecule type" value="Genomic_DNA"/>
</dbReference>
<dbReference type="InterPro" id="IPR020557">
    <property type="entry name" value="Fumarate_lyase_CS"/>
</dbReference>
<evidence type="ECO:0000259" key="2">
    <source>
        <dbReference type="SMART" id="SM00998"/>
    </source>
</evidence>
<proteinExistence type="inferred from homology"/>
<dbReference type="SUPFAM" id="SSF48557">
    <property type="entry name" value="L-aspartase-like"/>
    <property type="match status" value="1"/>
</dbReference>
<dbReference type="RefSeq" id="WP_131479899.1">
    <property type="nucleotide sequence ID" value="NZ_SJDL01000006.1"/>
</dbReference>
<dbReference type="PRINTS" id="PR00145">
    <property type="entry name" value="ARGSUCLYASE"/>
</dbReference>
<dbReference type="SMART" id="SM00998">
    <property type="entry name" value="ADSL_C"/>
    <property type="match status" value="1"/>
</dbReference>
<accession>A0ABY1ZN64</accession>
<dbReference type="InterPro" id="IPR022761">
    <property type="entry name" value="Fumarate_lyase_N"/>
</dbReference>
<dbReference type="InterPro" id="IPR008948">
    <property type="entry name" value="L-Aspartase-like"/>
</dbReference>
<dbReference type="Gene3D" id="1.10.40.30">
    <property type="entry name" value="Fumarase/aspartase (C-terminal domain)"/>
    <property type="match status" value="1"/>
</dbReference>
<gene>
    <name evidence="3" type="ORF">EZI54_05585</name>
</gene>
<dbReference type="Pfam" id="PF00206">
    <property type="entry name" value="Lyase_1"/>
    <property type="match status" value="1"/>
</dbReference>
<dbReference type="InterPro" id="IPR000362">
    <property type="entry name" value="Fumarate_lyase_fam"/>
</dbReference>
<dbReference type="Gene3D" id="1.20.200.10">
    <property type="entry name" value="Fumarase/aspartase (Central domain)"/>
    <property type="match status" value="1"/>
</dbReference>
<feature type="domain" description="Adenylosuccinate lyase C-terminal" evidence="2">
    <location>
        <begin position="362"/>
        <end position="423"/>
    </location>
</feature>
<dbReference type="PANTHER" id="PTHR43172:SF2">
    <property type="entry name" value="ADENYLOSUCCINATE LYASE C-TERMINAL DOMAIN-CONTAINING PROTEIN"/>
    <property type="match status" value="1"/>
</dbReference>
<dbReference type="PRINTS" id="PR00149">
    <property type="entry name" value="FUMRATELYASE"/>
</dbReference>
<keyword evidence="4" id="KW-1185">Reference proteome</keyword>
<dbReference type="PANTHER" id="PTHR43172">
    <property type="entry name" value="ADENYLOSUCCINATE LYASE"/>
    <property type="match status" value="1"/>
</dbReference>
<protein>
    <submittedName>
        <fullName evidence="3">Fumarate lyase</fullName>
    </submittedName>
</protein>
<evidence type="ECO:0000313" key="3">
    <source>
        <dbReference type="EMBL" id="TBW57925.1"/>
    </source>
</evidence>
<evidence type="ECO:0000256" key="1">
    <source>
        <dbReference type="ARBA" id="ARBA00034772"/>
    </source>
</evidence>
<dbReference type="GO" id="GO:0016829">
    <property type="term" value="F:lyase activity"/>
    <property type="evidence" value="ECO:0007669"/>
    <property type="project" value="UniProtKB-KW"/>
</dbReference>
<dbReference type="InterPro" id="IPR019468">
    <property type="entry name" value="AdenyloSucc_lyase_C"/>
</dbReference>
<comment type="similarity">
    <text evidence="1">Belongs to the class-II fumarase/aspartase family.</text>
</comment>
<comment type="caution">
    <text evidence="3">The sequence shown here is derived from an EMBL/GenBank/DDBJ whole genome shotgun (WGS) entry which is preliminary data.</text>
</comment>
<keyword evidence="3" id="KW-0456">Lyase</keyword>
<dbReference type="Proteomes" id="UP000313645">
    <property type="component" value="Unassembled WGS sequence"/>
</dbReference>
<organism evidence="3 4">
    <name type="scientific">Marinobacter halodurans</name>
    <dbReference type="NCBI Taxonomy" id="2528979"/>
    <lineage>
        <taxon>Bacteria</taxon>
        <taxon>Pseudomonadati</taxon>
        <taxon>Pseudomonadota</taxon>
        <taxon>Gammaproteobacteria</taxon>
        <taxon>Pseudomonadales</taxon>
        <taxon>Marinobacteraceae</taxon>
        <taxon>Marinobacter</taxon>
    </lineage>
</organism>
<reference evidence="3 4" key="1">
    <citation type="submission" date="2019-02" db="EMBL/GenBank/DDBJ databases">
        <title>Marinobacter halodurans sp. nov., a marine bacterium isolated from sea tidal flat.</title>
        <authorList>
            <person name="Yoo Y."/>
            <person name="Lee D.W."/>
            <person name="Kim B.S."/>
            <person name="Kim J.-J."/>
        </authorList>
    </citation>
    <scope>NUCLEOTIDE SEQUENCE [LARGE SCALE GENOMIC DNA]</scope>
    <source>
        <strain evidence="3 4">YJ-S3-2</strain>
    </source>
</reference>
<sequence length="446" mass="48134">MFQVSPFDSKLYRQLLSDAATADRLGDAAQIRTMLRVEGELALAQAEAGLIPGDAAEAIAQAAASLTPEPTSLADGVASAGVPVPALVKALKAALPGEHARWVHYGATSQDIVDTALVLNIREILIDQQARLAAVIRALADLAEAHRNTLIAGRTRTQQAVPMSFGLKVAQWLAPLLNHVDRLEALRPRLLRLQLGGAVGTLAAMGGKAVDINERLAHRLDLVAGPCWHTQRDSLVELSGWLSLTTGTLGKMAQDWLWLAQSEVGEIRFSNGGGSSTMPQKCNPVDAEIIVAMARTSAAAVGQMHQTLMQEHERSGSAWTQEWFQLPQQLMASSVALNHAQSGLRFIEIHDQRMRANLDACNGVIYAEAATFELAHAMGRDKASELVTQCVREAMQGDRHLLQLIEDRTGEHIDVDQLARQLVAGGATGRWLTDILEQARLKTATP</sequence>
<name>A0ABY1ZN64_9GAMM</name>
<dbReference type="PROSITE" id="PS00163">
    <property type="entry name" value="FUMARATE_LYASES"/>
    <property type="match status" value="1"/>
</dbReference>